<dbReference type="OrthoDB" id="5199543at2759"/>
<evidence type="ECO:0000256" key="4">
    <source>
        <dbReference type="SAM" id="MobiDB-lite"/>
    </source>
</evidence>
<keyword evidence="3" id="KW-0235">DNA replication</keyword>
<reference evidence="5" key="1">
    <citation type="submission" date="2022-03" db="EMBL/GenBank/DDBJ databases">
        <authorList>
            <person name="Sayadi A."/>
        </authorList>
    </citation>
    <scope>NUCLEOTIDE SEQUENCE</scope>
</reference>
<accession>A0A9P0PIS8</accession>
<dbReference type="PANTHER" id="PTHR13395:SF6">
    <property type="entry name" value="SISTER CHROMATID COHESION PROTEIN DCC1"/>
    <property type="match status" value="1"/>
</dbReference>
<dbReference type="GO" id="GO:0000775">
    <property type="term" value="C:chromosome, centromeric region"/>
    <property type="evidence" value="ECO:0007669"/>
    <property type="project" value="TreeGrafter"/>
</dbReference>
<gene>
    <name evidence="5" type="ORF">ACAOBT_LOCUS17805</name>
</gene>
<dbReference type="AlphaFoldDB" id="A0A9P0PIS8"/>
<sequence>MENKRTLDEIKEILKHAKLQLDDLKTTSQTIYFTENNLYENNLKLLQLDATLLGEVSQGKTLYIKGDDDEDVVLCSETQTYQVTEAETSNSLLLVDKLKFADSDQNNSEQDEHILNKVSVRSIFYDYLEAVPIKPHLKKLRQLLNGSVYKGREYEFEVDPSKCYTFEELDKKVQASTKELKEALDEMDVVTLNGKIRLLDFEYHFKVLSYMLKLIDENSWQLDEIDYQETVESLEDLAPKEIVTGLFEKYTEESQVVDSMQLYRYKEDKVCTFFAKVLLYGAGKFNLSDFMQAWKESVPDGMTPAEDMVYGEKNIGHLEDEALKRRERLKALKRKREGDKSCENENPGDKSAVELPKPVFRSYRPANEELNDFVKESSAPGDVTAQVKDHLEAAKSGVVIDQLDVAALAPRKPDWDLKRDVAKKLLKLERQTQRAIAELIRDRLKERSRSDDLAVMVNAGVSDQVREPT</sequence>
<evidence type="ECO:0000313" key="6">
    <source>
        <dbReference type="Proteomes" id="UP001152888"/>
    </source>
</evidence>
<comment type="caution">
    <text evidence="5">The sequence shown here is derived from an EMBL/GenBank/DDBJ whole genome shotgun (WGS) entry which is preliminary data.</text>
</comment>
<organism evidence="5 6">
    <name type="scientific">Acanthoscelides obtectus</name>
    <name type="common">Bean weevil</name>
    <name type="synonym">Bruchus obtectus</name>
    <dbReference type="NCBI Taxonomy" id="200917"/>
    <lineage>
        <taxon>Eukaryota</taxon>
        <taxon>Metazoa</taxon>
        <taxon>Ecdysozoa</taxon>
        <taxon>Arthropoda</taxon>
        <taxon>Hexapoda</taxon>
        <taxon>Insecta</taxon>
        <taxon>Pterygota</taxon>
        <taxon>Neoptera</taxon>
        <taxon>Endopterygota</taxon>
        <taxon>Coleoptera</taxon>
        <taxon>Polyphaga</taxon>
        <taxon>Cucujiformia</taxon>
        <taxon>Chrysomeloidea</taxon>
        <taxon>Chrysomelidae</taxon>
        <taxon>Bruchinae</taxon>
        <taxon>Bruchini</taxon>
        <taxon>Acanthoscelides</taxon>
    </lineage>
</organism>
<dbReference type="EMBL" id="CAKOFQ010007018">
    <property type="protein sequence ID" value="CAH1987355.1"/>
    <property type="molecule type" value="Genomic_DNA"/>
</dbReference>
<feature type="compositionally biased region" description="Basic and acidic residues" evidence="4">
    <location>
        <begin position="336"/>
        <end position="352"/>
    </location>
</feature>
<evidence type="ECO:0000313" key="5">
    <source>
        <dbReference type="EMBL" id="CAH1987355.1"/>
    </source>
</evidence>
<dbReference type="Proteomes" id="UP001152888">
    <property type="component" value="Unassembled WGS sequence"/>
</dbReference>
<dbReference type="GO" id="GO:0006260">
    <property type="term" value="P:DNA replication"/>
    <property type="evidence" value="ECO:0007669"/>
    <property type="project" value="UniProtKB-KW"/>
</dbReference>
<dbReference type="Pfam" id="PF09724">
    <property type="entry name" value="Dcc1"/>
    <property type="match status" value="1"/>
</dbReference>
<proteinExistence type="inferred from homology"/>
<dbReference type="Pfam" id="PF08315">
    <property type="entry name" value="cwf18"/>
    <property type="match status" value="1"/>
</dbReference>
<dbReference type="GO" id="GO:0000785">
    <property type="term" value="C:chromatin"/>
    <property type="evidence" value="ECO:0007669"/>
    <property type="project" value="TreeGrafter"/>
</dbReference>
<dbReference type="InterPro" id="IPR019128">
    <property type="entry name" value="Dcc1"/>
</dbReference>
<dbReference type="GO" id="GO:0031390">
    <property type="term" value="C:Ctf18 RFC-like complex"/>
    <property type="evidence" value="ECO:0007669"/>
    <property type="project" value="InterPro"/>
</dbReference>
<dbReference type="GO" id="GO:0034088">
    <property type="term" value="P:maintenance of mitotic sister chromatid cohesion"/>
    <property type="evidence" value="ECO:0007669"/>
    <property type="project" value="TreeGrafter"/>
</dbReference>
<name>A0A9P0PIS8_ACAOB</name>
<protein>
    <recommendedName>
        <fullName evidence="2">Sister chromatid cohesion protein DCC1</fullName>
    </recommendedName>
</protein>
<dbReference type="InterPro" id="IPR013169">
    <property type="entry name" value="mRNA_splic_Cwf18-like"/>
</dbReference>
<dbReference type="PANTHER" id="PTHR13395">
    <property type="entry name" value="SISTER CHROMATID COHESION PROTEIN DCC1-RELATED"/>
    <property type="match status" value="1"/>
</dbReference>
<evidence type="ECO:0000256" key="1">
    <source>
        <dbReference type="ARBA" id="ARBA00007017"/>
    </source>
</evidence>
<evidence type="ECO:0000256" key="3">
    <source>
        <dbReference type="ARBA" id="ARBA00022705"/>
    </source>
</evidence>
<keyword evidence="6" id="KW-1185">Reference proteome</keyword>
<evidence type="ECO:0000256" key="2">
    <source>
        <dbReference type="ARBA" id="ARBA00017682"/>
    </source>
</evidence>
<comment type="similarity">
    <text evidence="1">Belongs to the DCC1 family.</text>
</comment>
<feature type="region of interest" description="Disordered" evidence="4">
    <location>
        <begin position="334"/>
        <end position="354"/>
    </location>
</feature>